<reference evidence="9" key="3">
    <citation type="submission" date="2016-08" db="EMBL/GenBank/DDBJ databases">
        <title>Genome-wide comparison reveals a probiotic strain Lactococcus lactis WFLU12 isolated from the gastrointestinal tract of olive flounder (Paralichythys olivaceus) harboring genes supporting probiotic action.</title>
        <authorList>
            <person name="Nguyen T.L."/>
        </authorList>
    </citation>
    <scope>NUCLEOTIDE SEQUENCE</scope>
    <source>
        <strain evidence="9">WFLU12</strain>
    </source>
</reference>
<dbReference type="RefSeq" id="WP_003129418.1">
    <property type="nucleotide sequence ID" value="NZ_BJMA01000001.1"/>
</dbReference>
<reference evidence="2" key="8">
    <citation type="submission" date="2023-09" db="EMBL/GenBank/DDBJ databases">
        <title>Complete Genomes and Methylome analysis of Lactococcus lactis subs lactis strains.</title>
        <authorList>
            <person name="Fomenkov A."/>
            <person name="McDonnell B."/>
            <person name="Sun L."/>
            <person name="Van Sinderen D."/>
            <person name="Roberts R.J."/>
        </authorList>
    </citation>
    <scope>NUCLEOTIDE SEQUENCE</scope>
    <source>
        <strain evidence="2">229</strain>
    </source>
</reference>
<dbReference type="Proteomes" id="UP001055586">
    <property type="component" value="Chromosome"/>
</dbReference>
<evidence type="ECO:0000313" key="8">
    <source>
        <dbReference type="EMBL" id="KSU21045.1"/>
    </source>
</evidence>
<dbReference type="Proteomes" id="UP000192067">
    <property type="component" value="Chromosome"/>
</dbReference>
<keyword evidence="1" id="KW-0812">Transmembrane</keyword>
<dbReference type="AlphaFoldDB" id="A0A0A7T2T6"/>
<evidence type="ECO:0000313" key="12">
    <source>
        <dbReference type="Proteomes" id="UP000053612"/>
    </source>
</evidence>
<reference evidence="17" key="2">
    <citation type="submission" date="2016-08" db="EMBL/GenBank/DDBJ databases">
        <title>Comparative genomics of Lactococcus lactis strain WFLU12 isolated from the gastrointestinal tract of wild olive flounder (Paralichythys olivaceus).</title>
        <authorList>
            <person name="Nguyen T.L."/>
            <person name="Kim D.-H."/>
        </authorList>
    </citation>
    <scope>NUCLEOTIDE SEQUENCE [LARGE SCALE GENOMIC DNA]</scope>
    <source>
        <strain evidence="17">WFLU12</strain>
    </source>
</reference>
<dbReference type="Proteomes" id="UP000192085">
    <property type="component" value="Chromosome"/>
</dbReference>
<reference evidence="5" key="7">
    <citation type="submission" date="2023-07" db="EMBL/GenBank/DDBJ databases">
        <authorList>
            <person name="McDonnell B."/>
        </authorList>
    </citation>
    <scope>NUCLEOTIDE SEQUENCE</scope>
    <source>
        <strain evidence="10">223</strain>
        <strain evidence="5">UC06</strain>
    </source>
</reference>
<protein>
    <submittedName>
        <fullName evidence="6">Uncharacterized protein</fullName>
    </submittedName>
</protein>
<dbReference type="EMBL" id="CP015897">
    <property type="protein sequence ID" value="ARD99285.1"/>
    <property type="molecule type" value="Genomic_DNA"/>
</dbReference>
<evidence type="ECO:0000313" key="10">
    <source>
        <dbReference type="EMBL" id="QRZ35296.1"/>
    </source>
</evidence>
<evidence type="ECO:0000313" key="15">
    <source>
        <dbReference type="Proteomes" id="UP000192085"/>
    </source>
</evidence>
<dbReference type="EMBL" id="LKLN01000049">
    <property type="protein sequence ID" value="KSU05320.1"/>
    <property type="molecule type" value="Genomic_DNA"/>
</dbReference>
<reference evidence="10" key="6">
    <citation type="journal article" date="2020" name="Mol. Microbiol.">
        <title>The CWPS Rubik's cube: Linking diversity of cell wall polysaccharide structures with the encoded biosynthetic machinery of selected Lactococcus lactis strains.</title>
        <authorList>
            <person name="Mahony J."/>
            <person name="Frantzen C."/>
            <person name="Vinogradov E."/>
            <person name="Sadovskaya I."/>
            <person name="Theodorou I."/>
            <person name="Kelleher P."/>
            <person name="Chapot-Chartier M.P."/>
            <person name="Cambillau C."/>
            <person name="Holo H."/>
            <person name="van Sinderen D."/>
        </authorList>
    </citation>
    <scope>NUCLEOTIDE SEQUENCE</scope>
    <source>
        <strain evidence="10">223</strain>
    </source>
</reference>
<proteinExistence type="predicted"/>
<name>A0A0A7T2T6_LACLL</name>
<evidence type="ECO:0000313" key="2">
    <source>
        <dbReference type="EMBL" id="ARD96650.1"/>
    </source>
</evidence>
<dbReference type="EMBL" id="CP015904">
    <property type="protein sequence ID" value="ARE13907.1"/>
    <property type="molecule type" value="Genomic_DNA"/>
</dbReference>
<reference evidence="11 12" key="1">
    <citation type="submission" date="2015-10" db="EMBL/GenBank/DDBJ databases">
        <title>Draft Genome Sequences of 11 Lactococcus lactis subspecies cremoris strains.</title>
        <authorList>
            <person name="Wels M."/>
            <person name="Backus L."/>
            <person name="Boekhorst J."/>
            <person name="Dijkstra A."/>
            <person name="Beerthuizen M."/>
            <person name="Kelly W."/>
            <person name="Siezen R."/>
            <person name="Bachmann H."/>
            <person name="Van Hijum S."/>
        </authorList>
    </citation>
    <scope>NUCLEOTIDE SEQUENCE [LARGE SCALE GENOMIC DNA]</scope>
    <source>
        <strain evidence="11">KF282</strain>
        <strain evidence="12">LMG9449</strain>
        <strain evidence="13">M20</strain>
    </source>
</reference>
<dbReference type="EMBL" id="CP090823">
    <property type="protein sequence ID" value="ARD96650.1"/>
    <property type="molecule type" value="Genomic_DNA"/>
</dbReference>
<evidence type="ECO:0000313" key="17">
    <source>
        <dbReference type="Proteomes" id="UP000234865"/>
    </source>
</evidence>
<sequence>MGILLAIIVGVASILNLMYGQNQPIQYLLTVLSVISLIIYRGKRTKRVHYNGYGQNYFTIGFTICILSFVGTVGILIGFLFHLA</sequence>
<evidence type="ECO:0000313" key="6">
    <source>
        <dbReference type="EMBL" id="KSU05320.1"/>
    </source>
</evidence>
<feature type="transmembrane region" description="Helical" evidence="1">
    <location>
        <begin position="24"/>
        <end position="40"/>
    </location>
</feature>
<evidence type="ECO:0000313" key="3">
    <source>
        <dbReference type="EMBL" id="ARD99285.1"/>
    </source>
</evidence>
<evidence type="ECO:0000313" key="13">
    <source>
        <dbReference type="Proteomes" id="UP000053719"/>
    </source>
</evidence>
<dbReference type="Proteomes" id="UP000663169">
    <property type="component" value="Chromosome"/>
</dbReference>
<dbReference type="Proteomes" id="UP000234865">
    <property type="component" value="Unassembled WGS sequence"/>
</dbReference>
<evidence type="ECO:0000313" key="5">
    <source>
        <dbReference type="EMBL" id="ARE21308.1"/>
    </source>
</evidence>
<reference evidence="14 15" key="4">
    <citation type="journal article" date="2017" name="BMC Genomics">
        <title>Comparative and functional genomics of the Lactococcus lactis taxon; insights into evolution and niche adaptation.</title>
        <authorList>
            <person name="Kelleher P."/>
            <person name="Bottacini F."/>
            <person name="Mahony J."/>
            <person name="Kilcawley K.N."/>
            <person name="van Sinderen D."/>
        </authorList>
    </citation>
    <scope>NUCLEOTIDE SEQUENCE [LARGE SCALE GENOMIC DNA]</scope>
    <source>
        <strain evidence="3 15">275</strain>
        <strain evidence="5 16">UC06</strain>
        <strain evidence="4 14">UC11</strain>
    </source>
</reference>
<evidence type="ECO:0000256" key="1">
    <source>
        <dbReference type="SAM" id="Phobius"/>
    </source>
</evidence>
<evidence type="ECO:0000313" key="11">
    <source>
        <dbReference type="Proteomes" id="UP000053058"/>
    </source>
</evidence>
<evidence type="ECO:0000313" key="7">
    <source>
        <dbReference type="EMBL" id="KSU20733.1"/>
    </source>
</evidence>
<evidence type="ECO:0000313" key="9">
    <source>
        <dbReference type="EMBL" id="PLW59350.1"/>
    </source>
</evidence>
<keyword evidence="1" id="KW-1133">Transmembrane helix</keyword>
<dbReference type="EMBL" id="CP031926">
    <property type="protein sequence ID" value="QRZ35296.1"/>
    <property type="molecule type" value="Genomic_DNA"/>
</dbReference>
<dbReference type="Proteomes" id="UP000053719">
    <property type="component" value="Unassembled WGS sequence"/>
</dbReference>
<evidence type="ECO:0000313" key="4">
    <source>
        <dbReference type="EMBL" id="ARE13907.1"/>
    </source>
</evidence>
<dbReference type="Proteomes" id="UP000192095">
    <property type="component" value="Chromosome"/>
</dbReference>
<evidence type="ECO:0000313" key="14">
    <source>
        <dbReference type="Proteomes" id="UP000192067"/>
    </source>
</evidence>
<dbReference type="Proteomes" id="UP000053612">
    <property type="component" value="Unassembled WGS sequence"/>
</dbReference>
<dbReference type="Proteomes" id="UP000053058">
    <property type="component" value="Unassembled WGS sequence"/>
</dbReference>
<organism evidence="6 11">
    <name type="scientific">Lactococcus lactis subsp. lactis</name>
    <name type="common">Streptococcus lactis</name>
    <dbReference type="NCBI Taxonomy" id="1360"/>
    <lineage>
        <taxon>Bacteria</taxon>
        <taxon>Bacillati</taxon>
        <taxon>Bacillota</taxon>
        <taxon>Bacilli</taxon>
        <taxon>Lactobacillales</taxon>
        <taxon>Streptococcaceae</taxon>
        <taxon>Lactococcus</taxon>
    </lineage>
</organism>
<dbReference type="EMBL" id="LKLS01000050">
    <property type="protein sequence ID" value="KSU21045.1"/>
    <property type="molecule type" value="Genomic_DNA"/>
</dbReference>
<dbReference type="EMBL" id="LKLU01000081">
    <property type="protein sequence ID" value="KSU20733.1"/>
    <property type="molecule type" value="Genomic_DNA"/>
</dbReference>
<reference evidence="6" key="5">
    <citation type="journal article" date="2017" name="Genome Announc.">
        <title>Draft Genome Sequences of 24 Lactococcus lactis Strains.</title>
        <authorList>
            <person name="Backus L."/>
            <person name="Wels M."/>
            <person name="Boekhorst J."/>
            <person name="Dijkstra A.R."/>
            <person name="Beerthuyzen M."/>
            <person name="Kelly W.J."/>
            <person name="Siezen R.J."/>
            <person name="van Hijum S.A."/>
            <person name="Bachmann H."/>
        </authorList>
    </citation>
    <scope>NUCLEOTIDE SEQUENCE</scope>
    <source>
        <strain evidence="6">KF282</strain>
        <strain evidence="8">LMG9447</strain>
        <strain evidence="7">M20</strain>
    </source>
</reference>
<dbReference type="EMBL" id="CP015902">
    <property type="protein sequence ID" value="ARE21308.1"/>
    <property type="molecule type" value="Genomic_DNA"/>
</dbReference>
<keyword evidence="1" id="KW-0472">Membrane</keyword>
<feature type="transmembrane region" description="Helical" evidence="1">
    <location>
        <begin position="60"/>
        <end position="81"/>
    </location>
</feature>
<accession>A0A0A7T2T6</accession>
<evidence type="ECO:0000313" key="16">
    <source>
        <dbReference type="Proteomes" id="UP000192095"/>
    </source>
</evidence>
<gene>
    <name evidence="9" type="ORF">CYU10_000204</name>
    <name evidence="6" type="ORF">KF282_1406</name>
    <name evidence="10" type="ORF">LL223_1655</name>
    <name evidence="2" type="ORF">LL229_1769</name>
    <name evidence="3" type="ORF">LL275_1658</name>
    <name evidence="5" type="ORF">LLUC06_1765</name>
    <name evidence="4" type="ORF">LLUC11_1578</name>
    <name evidence="8" type="ORF">LMG9449_0538</name>
    <name evidence="7" type="ORF">M20_1363</name>
</gene>
<dbReference type="PATRIC" id="fig|1360.100.peg.1508"/>
<dbReference type="EMBL" id="PKRZ01000001">
    <property type="protein sequence ID" value="PLW59350.1"/>
    <property type="molecule type" value="Genomic_DNA"/>
</dbReference>